<dbReference type="Proteomes" id="UP000682134">
    <property type="component" value="Unassembled WGS sequence"/>
</dbReference>
<gene>
    <name evidence="1" type="primary">ytzI</name>
    <name evidence="1" type="ORF">J5Y03_14195</name>
</gene>
<keyword evidence="2" id="KW-1185">Reference proteome</keyword>
<reference evidence="1" key="1">
    <citation type="submission" date="2021-04" db="EMBL/GenBank/DDBJ databases">
        <title>Genome seq and assembly of Bacillus sp.</title>
        <authorList>
            <person name="Chhetri G."/>
        </authorList>
    </citation>
    <scope>NUCLEOTIDE SEQUENCE</scope>
    <source>
        <strain evidence="1">RG28</strain>
    </source>
</reference>
<comment type="caution">
    <text evidence="1">The sequence shown here is derived from an EMBL/GenBank/DDBJ whole genome shotgun (WGS) entry which is preliminary data.</text>
</comment>
<evidence type="ECO:0000313" key="2">
    <source>
        <dbReference type="Proteomes" id="UP000682134"/>
    </source>
</evidence>
<dbReference type="AlphaFoldDB" id="A0A940NRN8"/>
<name>A0A940NRN8_9BACI</name>
<dbReference type="EMBL" id="JAGIYQ010000010">
    <property type="protein sequence ID" value="MBP0726308.1"/>
    <property type="molecule type" value="Genomic_DNA"/>
</dbReference>
<accession>A0A940NRN8</accession>
<sequence>MLIVFIISLIVILAVIAVSAVTVNKAYGYKHQVDKIEDIPDHLNHSKDNV</sequence>
<protein>
    <submittedName>
        <fullName evidence="1">YtzI protein</fullName>
    </submittedName>
</protein>
<organism evidence="1 2">
    <name type="scientific">Gottfriedia endophytica</name>
    <dbReference type="NCBI Taxonomy" id="2820819"/>
    <lineage>
        <taxon>Bacteria</taxon>
        <taxon>Bacillati</taxon>
        <taxon>Bacillota</taxon>
        <taxon>Bacilli</taxon>
        <taxon>Bacillales</taxon>
        <taxon>Bacillaceae</taxon>
        <taxon>Gottfriedia</taxon>
    </lineage>
</organism>
<dbReference type="NCBIfam" id="NF033232">
    <property type="entry name" value="small_YtzI"/>
    <property type="match status" value="1"/>
</dbReference>
<dbReference type="InterPro" id="IPR047753">
    <property type="entry name" value="YtzI-like"/>
</dbReference>
<evidence type="ECO:0000313" key="1">
    <source>
        <dbReference type="EMBL" id="MBP0726308.1"/>
    </source>
</evidence>
<proteinExistence type="predicted"/>